<keyword evidence="1" id="KW-0812">Transmembrane</keyword>
<proteinExistence type="predicted"/>
<dbReference type="AlphaFoldDB" id="A0A2I0VKQ1"/>
<sequence>MEALQLSSFHVANERISLGHYLSSSTLKAPSLRSSGLDERFIRSLKIPMTIKAKTFVSMRLNGSSRKTPGYEDNTILKFTEGHSEKFVDEAIKTHSTLKQSDEKIGADLYVHQERAIEQKGYAKLHDFCLGIPYGAGILVLAAISLKVWRKGLSSSPFVLGQAAIAATLLVKHFQSYSLTKNLFPSGLYVFMSVAMLCFYFYVLFSGGNPPPKKKLAATQSP</sequence>
<gene>
    <name evidence="2" type="ORF">MA16_Dca012582</name>
</gene>
<keyword evidence="1" id="KW-1133">Transmembrane helix</keyword>
<name>A0A2I0VKQ1_9ASPA</name>
<keyword evidence="1" id="KW-0472">Membrane</keyword>
<feature type="transmembrane region" description="Helical" evidence="1">
    <location>
        <begin position="128"/>
        <end position="146"/>
    </location>
</feature>
<dbReference type="EMBL" id="KZ503453">
    <property type="protein sequence ID" value="PKU63996.1"/>
    <property type="molecule type" value="Genomic_DNA"/>
</dbReference>
<organism evidence="2 3">
    <name type="scientific">Dendrobium catenatum</name>
    <dbReference type="NCBI Taxonomy" id="906689"/>
    <lineage>
        <taxon>Eukaryota</taxon>
        <taxon>Viridiplantae</taxon>
        <taxon>Streptophyta</taxon>
        <taxon>Embryophyta</taxon>
        <taxon>Tracheophyta</taxon>
        <taxon>Spermatophyta</taxon>
        <taxon>Magnoliopsida</taxon>
        <taxon>Liliopsida</taxon>
        <taxon>Asparagales</taxon>
        <taxon>Orchidaceae</taxon>
        <taxon>Epidendroideae</taxon>
        <taxon>Malaxideae</taxon>
        <taxon>Dendrobiinae</taxon>
        <taxon>Dendrobium</taxon>
    </lineage>
</organism>
<accession>A0A2I0VKQ1</accession>
<feature type="transmembrane region" description="Helical" evidence="1">
    <location>
        <begin position="183"/>
        <end position="205"/>
    </location>
</feature>
<dbReference type="Gene3D" id="1.10.10.1740">
    <property type="entry name" value="Transmembrane protein 14-like"/>
    <property type="match status" value="1"/>
</dbReference>
<dbReference type="InterPro" id="IPR044890">
    <property type="entry name" value="TMEM14_sf"/>
</dbReference>
<protein>
    <submittedName>
        <fullName evidence="2">Uncharacterized protein</fullName>
    </submittedName>
</protein>
<dbReference type="STRING" id="906689.A0A2I0VKQ1"/>
<evidence type="ECO:0000256" key="1">
    <source>
        <dbReference type="SAM" id="Phobius"/>
    </source>
</evidence>
<keyword evidence="3" id="KW-1185">Reference proteome</keyword>
<dbReference type="Proteomes" id="UP000233837">
    <property type="component" value="Unassembled WGS sequence"/>
</dbReference>
<evidence type="ECO:0000313" key="2">
    <source>
        <dbReference type="EMBL" id="PKU63996.1"/>
    </source>
</evidence>
<evidence type="ECO:0000313" key="3">
    <source>
        <dbReference type="Proteomes" id="UP000233837"/>
    </source>
</evidence>
<reference evidence="2 3" key="2">
    <citation type="journal article" date="2017" name="Nature">
        <title>The Apostasia genome and the evolution of orchids.</title>
        <authorList>
            <person name="Zhang G.Q."/>
            <person name="Liu K.W."/>
            <person name="Li Z."/>
            <person name="Lohaus R."/>
            <person name="Hsiao Y.Y."/>
            <person name="Niu S.C."/>
            <person name="Wang J.Y."/>
            <person name="Lin Y.C."/>
            <person name="Xu Q."/>
            <person name="Chen L.J."/>
            <person name="Yoshida K."/>
            <person name="Fujiwara S."/>
            <person name="Wang Z.W."/>
            <person name="Zhang Y.Q."/>
            <person name="Mitsuda N."/>
            <person name="Wang M."/>
            <person name="Liu G.H."/>
            <person name="Pecoraro L."/>
            <person name="Huang H.X."/>
            <person name="Xiao X.J."/>
            <person name="Lin M."/>
            <person name="Wu X.Y."/>
            <person name="Wu W.L."/>
            <person name="Chen Y.Y."/>
            <person name="Chang S.B."/>
            <person name="Sakamoto S."/>
            <person name="Ohme-Takagi M."/>
            <person name="Yagi M."/>
            <person name="Zeng S.J."/>
            <person name="Shen C.Y."/>
            <person name="Yeh C.M."/>
            <person name="Luo Y.B."/>
            <person name="Tsai W.C."/>
            <person name="Van de Peer Y."/>
            <person name="Liu Z.J."/>
        </authorList>
    </citation>
    <scope>NUCLEOTIDE SEQUENCE [LARGE SCALE GENOMIC DNA]</scope>
    <source>
        <tissue evidence="2">The whole plant</tissue>
    </source>
</reference>
<reference evidence="2 3" key="1">
    <citation type="journal article" date="2016" name="Sci. Rep.">
        <title>The Dendrobium catenatum Lindl. genome sequence provides insights into polysaccharide synthase, floral development and adaptive evolution.</title>
        <authorList>
            <person name="Zhang G.Q."/>
            <person name="Xu Q."/>
            <person name="Bian C."/>
            <person name="Tsai W.C."/>
            <person name="Yeh C.M."/>
            <person name="Liu K.W."/>
            <person name="Yoshida K."/>
            <person name="Zhang L.S."/>
            <person name="Chang S.B."/>
            <person name="Chen F."/>
            <person name="Shi Y."/>
            <person name="Su Y.Y."/>
            <person name="Zhang Y.Q."/>
            <person name="Chen L.J."/>
            <person name="Yin Y."/>
            <person name="Lin M."/>
            <person name="Huang H."/>
            <person name="Deng H."/>
            <person name="Wang Z.W."/>
            <person name="Zhu S.L."/>
            <person name="Zhao X."/>
            <person name="Deng C."/>
            <person name="Niu S.C."/>
            <person name="Huang J."/>
            <person name="Wang M."/>
            <person name="Liu G.H."/>
            <person name="Yang H.J."/>
            <person name="Xiao X.J."/>
            <person name="Hsiao Y.Y."/>
            <person name="Wu W.L."/>
            <person name="Chen Y.Y."/>
            <person name="Mitsuda N."/>
            <person name="Ohme-Takagi M."/>
            <person name="Luo Y.B."/>
            <person name="Van de Peer Y."/>
            <person name="Liu Z.J."/>
        </authorList>
    </citation>
    <scope>NUCLEOTIDE SEQUENCE [LARGE SCALE GENOMIC DNA]</scope>
    <source>
        <tissue evidence="2">The whole plant</tissue>
    </source>
</reference>